<accession>A0A7M2GP46</accession>
<evidence type="ECO:0000313" key="2">
    <source>
        <dbReference type="Proteomes" id="UP000593663"/>
    </source>
</evidence>
<dbReference type="RefSeq" id="WP_025548970.1">
    <property type="nucleotide sequence ID" value="NZ_BATN01000031.1"/>
</dbReference>
<protein>
    <submittedName>
        <fullName evidence="1">Uncharacterized protein</fullName>
    </submittedName>
</protein>
<gene>
    <name evidence="1" type="ORF">H5V43_21835</name>
</gene>
<dbReference type="AlphaFoldDB" id="A0A7M2GP46"/>
<dbReference type="Proteomes" id="UP000593663">
    <property type="component" value="Plasmid p1"/>
</dbReference>
<name>A0A7M2GP46_SPHSA</name>
<keyword evidence="1" id="KW-0614">Plasmid</keyword>
<dbReference type="KEGG" id="sbar:H5V43_21835"/>
<dbReference type="EMBL" id="CP060037">
    <property type="protein sequence ID" value="QOT74516.1"/>
    <property type="molecule type" value="Genomic_DNA"/>
</dbReference>
<proteinExistence type="predicted"/>
<geneLocation type="plasmid" evidence="1 2">
    <name>p1</name>
</geneLocation>
<evidence type="ECO:0000313" key="1">
    <source>
        <dbReference type="EMBL" id="QOT74516.1"/>
    </source>
</evidence>
<organism evidence="1 2">
    <name type="scientific">Sphingobium fuliginis (strain ATCC 27551)</name>
    <dbReference type="NCBI Taxonomy" id="336203"/>
    <lineage>
        <taxon>Bacteria</taxon>
        <taxon>Pseudomonadati</taxon>
        <taxon>Pseudomonadota</taxon>
        <taxon>Alphaproteobacteria</taxon>
        <taxon>Sphingomonadales</taxon>
        <taxon>Sphingomonadaceae</taxon>
        <taxon>Sphingobium</taxon>
    </lineage>
</organism>
<reference evidence="2" key="1">
    <citation type="submission" date="2020-08" db="EMBL/GenBank/DDBJ databases">
        <title>Complete genome sequence of Sphingobium barthaii strain KK22, a high-molecular-weight polycyclic aromatic hydrocarbon-degrading soil bacterium.</title>
        <authorList>
            <person name="Mori J.F."/>
            <person name="Kanaly R.A."/>
        </authorList>
    </citation>
    <scope>NUCLEOTIDE SEQUENCE [LARGE SCALE GENOMIC DNA]</scope>
    <source>
        <strain evidence="2">KK22</strain>
        <plasmid evidence="2">p1</plasmid>
    </source>
</reference>
<sequence length="185" mass="20805">MFYQADLFEQQRPSAPQATKAAPARTKLPELVDRIAAVTRRPRYALLVLEQIAREAGPNGSLGPYVDTEEGRVPVRDWLCQALAPLAKRDCRRIAMMEAVRSEVMATAVEASDPAELERACEAQIQERIIRSGRTSVSRAVSDLVKAGLLRRHYQGYRIDHPNRGAQREAVYTITAEVKQTLRRH</sequence>